<evidence type="ECO:0000256" key="1">
    <source>
        <dbReference type="ARBA" id="ARBA00008987"/>
    </source>
</evidence>
<evidence type="ECO:0000256" key="6">
    <source>
        <dbReference type="NCBIfam" id="TIGR01068"/>
    </source>
</evidence>
<organism evidence="8 9">
    <name type="scientific">Litchfieldella qijiaojingensis</name>
    <dbReference type="NCBI Taxonomy" id="980347"/>
    <lineage>
        <taxon>Bacteria</taxon>
        <taxon>Pseudomonadati</taxon>
        <taxon>Pseudomonadota</taxon>
        <taxon>Gammaproteobacteria</taxon>
        <taxon>Oceanospirillales</taxon>
        <taxon>Halomonadaceae</taxon>
        <taxon>Litchfieldella</taxon>
    </lineage>
</organism>
<dbReference type="InterPro" id="IPR005746">
    <property type="entry name" value="Thioredoxin"/>
</dbReference>
<evidence type="ECO:0000256" key="5">
    <source>
        <dbReference type="ARBA" id="ARBA00023284"/>
    </source>
</evidence>
<sequence length="145" mass="15713">MAISLLSLGHLPARQPAANIASYTSYRDAYKRIELETPMANNVDVTTANFEQEVLKADKPVLLKFWAPWCGPCKIMAPVVDEVAEERSDSLKIVSVNVDDAPEIAAEHGVRGVPTVMLFKSGAKVASLVGAQSKSQLSQFIEQNA</sequence>
<evidence type="ECO:0000313" key="9">
    <source>
        <dbReference type="Proteomes" id="UP000653056"/>
    </source>
</evidence>
<dbReference type="PROSITE" id="PS00194">
    <property type="entry name" value="THIOREDOXIN_1"/>
    <property type="match status" value="1"/>
</dbReference>
<keyword evidence="2" id="KW-0813">Transport</keyword>
<keyword evidence="5" id="KW-0676">Redox-active center</keyword>
<dbReference type="PRINTS" id="PR00421">
    <property type="entry name" value="THIOREDOXIN"/>
</dbReference>
<reference evidence="9" key="1">
    <citation type="journal article" date="2019" name="Int. J. Syst. Evol. Microbiol.">
        <title>The Global Catalogue of Microorganisms (GCM) 10K type strain sequencing project: providing services to taxonomists for standard genome sequencing and annotation.</title>
        <authorList>
            <consortium name="The Broad Institute Genomics Platform"/>
            <consortium name="The Broad Institute Genome Sequencing Center for Infectious Disease"/>
            <person name="Wu L."/>
            <person name="Ma J."/>
        </authorList>
    </citation>
    <scope>NUCLEOTIDE SEQUENCE [LARGE SCALE GENOMIC DNA]</scope>
    <source>
        <strain evidence="9">KCTC 22228</strain>
    </source>
</reference>
<evidence type="ECO:0000256" key="4">
    <source>
        <dbReference type="ARBA" id="ARBA00023157"/>
    </source>
</evidence>
<keyword evidence="3" id="KW-0249">Electron transport</keyword>
<dbReference type="InterPro" id="IPR036249">
    <property type="entry name" value="Thioredoxin-like_sf"/>
</dbReference>
<dbReference type="Pfam" id="PF00085">
    <property type="entry name" value="Thioredoxin"/>
    <property type="match status" value="1"/>
</dbReference>
<evidence type="ECO:0000256" key="2">
    <source>
        <dbReference type="ARBA" id="ARBA00022448"/>
    </source>
</evidence>
<dbReference type="InterPro" id="IPR013766">
    <property type="entry name" value="Thioredoxin_domain"/>
</dbReference>
<keyword evidence="9" id="KW-1185">Reference proteome</keyword>
<comment type="caution">
    <text evidence="8">The sequence shown here is derived from an EMBL/GenBank/DDBJ whole genome shotgun (WGS) entry which is preliminary data.</text>
</comment>
<comment type="similarity">
    <text evidence="1">Belongs to the thioredoxin family.</text>
</comment>
<keyword evidence="4" id="KW-1015">Disulfide bond</keyword>
<dbReference type="CDD" id="cd02947">
    <property type="entry name" value="TRX_family"/>
    <property type="match status" value="1"/>
</dbReference>
<dbReference type="NCBIfam" id="TIGR01068">
    <property type="entry name" value="thioredoxin"/>
    <property type="match status" value="1"/>
</dbReference>
<dbReference type="InterPro" id="IPR017937">
    <property type="entry name" value="Thioredoxin_CS"/>
</dbReference>
<evidence type="ECO:0000256" key="3">
    <source>
        <dbReference type="ARBA" id="ARBA00022982"/>
    </source>
</evidence>
<dbReference type="SUPFAM" id="SSF52833">
    <property type="entry name" value="Thioredoxin-like"/>
    <property type="match status" value="1"/>
</dbReference>
<accession>A0ABQ2YUR3</accession>
<protein>
    <recommendedName>
        <fullName evidence="6">Thioredoxin</fullName>
    </recommendedName>
</protein>
<dbReference type="PANTHER" id="PTHR45663">
    <property type="entry name" value="GEO12009P1"/>
    <property type="match status" value="1"/>
</dbReference>
<proteinExistence type="inferred from homology"/>
<evidence type="ECO:0000259" key="7">
    <source>
        <dbReference type="PROSITE" id="PS51352"/>
    </source>
</evidence>
<dbReference type="Gene3D" id="3.40.30.10">
    <property type="entry name" value="Glutaredoxin"/>
    <property type="match status" value="1"/>
</dbReference>
<gene>
    <name evidence="8" type="ORF">GCM10007160_24400</name>
</gene>
<dbReference type="PROSITE" id="PS51352">
    <property type="entry name" value="THIOREDOXIN_2"/>
    <property type="match status" value="1"/>
</dbReference>
<feature type="domain" description="Thioredoxin" evidence="7">
    <location>
        <begin position="11"/>
        <end position="145"/>
    </location>
</feature>
<name>A0ABQ2YUR3_9GAMM</name>
<dbReference type="Proteomes" id="UP000653056">
    <property type="component" value="Unassembled WGS sequence"/>
</dbReference>
<evidence type="ECO:0000313" key="8">
    <source>
        <dbReference type="EMBL" id="GGX96043.1"/>
    </source>
</evidence>
<dbReference type="EMBL" id="BMXS01000012">
    <property type="protein sequence ID" value="GGX96043.1"/>
    <property type="molecule type" value="Genomic_DNA"/>
</dbReference>
<dbReference type="PANTHER" id="PTHR45663:SF11">
    <property type="entry name" value="GEO12009P1"/>
    <property type="match status" value="1"/>
</dbReference>